<sequence>MEVLVGLLVIVGFISTAMQALVTATVFKVKGQELSEATTWIQEDIERVRFESKRFGLGEDVNLSACQAIDNTSGYAALLQDEINANAPVDTDKLSAIGNRPYTLIRTPDLPSDAPFNVLSLEYQVVSADNIPIAVVQTKVIPDKSLECP</sequence>
<dbReference type="eggNOG" id="COG4967">
    <property type="taxonomic scope" value="Bacteria"/>
</dbReference>
<keyword evidence="2" id="KW-1185">Reference proteome</keyword>
<reference evidence="1 2" key="1">
    <citation type="journal article" date="2008" name="Proc. Natl. Acad. Sci. U.S.A.">
        <title>Niche adaptation and genome expansion in the chlorophyll d-producing cyanobacterium Acaryochloris marina.</title>
        <authorList>
            <person name="Swingley W.D."/>
            <person name="Chen M."/>
            <person name="Cheung P.C."/>
            <person name="Conrad A.L."/>
            <person name="Dejesa L.C."/>
            <person name="Hao J."/>
            <person name="Honchak B.M."/>
            <person name="Karbach L.E."/>
            <person name="Kurdoglu A."/>
            <person name="Lahiri S."/>
            <person name="Mastrian S.D."/>
            <person name="Miyashita H."/>
            <person name="Page L."/>
            <person name="Ramakrishna P."/>
            <person name="Satoh S."/>
            <person name="Sattley W.M."/>
            <person name="Shimada Y."/>
            <person name="Taylor H.L."/>
            <person name="Tomo T."/>
            <person name="Tsuchiya T."/>
            <person name="Wang Z.T."/>
            <person name="Raymond J."/>
            <person name="Mimuro M."/>
            <person name="Blankenship R.E."/>
            <person name="Touchman J.W."/>
        </authorList>
    </citation>
    <scope>NUCLEOTIDE SEQUENCE [LARGE SCALE GENOMIC DNA]</scope>
    <source>
        <strain evidence="2">MBIC 11017</strain>
    </source>
</reference>
<protein>
    <submittedName>
        <fullName evidence="1">Uncharacterized protein</fullName>
    </submittedName>
</protein>
<gene>
    <name evidence="1" type="ordered locus">AM1_3319</name>
</gene>
<dbReference type="STRING" id="329726.AM1_3319"/>
<proteinExistence type="predicted"/>
<name>B0BZ13_ACAM1</name>
<organism evidence="1 2">
    <name type="scientific">Acaryochloris marina (strain MBIC 11017)</name>
    <dbReference type="NCBI Taxonomy" id="329726"/>
    <lineage>
        <taxon>Bacteria</taxon>
        <taxon>Bacillati</taxon>
        <taxon>Cyanobacteriota</taxon>
        <taxon>Cyanophyceae</taxon>
        <taxon>Acaryochloridales</taxon>
        <taxon>Acaryochloridaceae</taxon>
        <taxon>Acaryochloris</taxon>
    </lineage>
</organism>
<evidence type="ECO:0000313" key="2">
    <source>
        <dbReference type="Proteomes" id="UP000000268"/>
    </source>
</evidence>
<dbReference type="Proteomes" id="UP000000268">
    <property type="component" value="Chromosome"/>
</dbReference>
<dbReference type="HOGENOM" id="CLU_111097_1_0_3"/>
<evidence type="ECO:0000313" key="1">
    <source>
        <dbReference type="EMBL" id="ABW28313.1"/>
    </source>
</evidence>
<dbReference type="EMBL" id="CP000828">
    <property type="protein sequence ID" value="ABW28313.1"/>
    <property type="molecule type" value="Genomic_DNA"/>
</dbReference>
<accession>B0BZ13</accession>
<dbReference type="KEGG" id="amr:AM1_3319"/>
<dbReference type="AlphaFoldDB" id="B0BZ13"/>